<feature type="chain" id="PRO_5015639314" description="FLYWCH-type domain-containing protein" evidence="4">
    <location>
        <begin position="18"/>
        <end position="126"/>
    </location>
</feature>
<protein>
    <recommendedName>
        <fullName evidence="5">FLYWCH-type domain-containing protein</fullName>
    </recommendedName>
</protein>
<dbReference type="EMBL" id="GGMR01003539">
    <property type="protein sequence ID" value="MBY16158.1"/>
    <property type="molecule type" value="Transcribed_RNA"/>
</dbReference>
<dbReference type="GO" id="GO:0008270">
    <property type="term" value="F:zinc ion binding"/>
    <property type="evidence" value="ECO:0007669"/>
    <property type="project" value="UniProtKB-KW"/>
</dbReference>
<evidence type="ECO:0000259" key="5">
    <source>
        <dbReference type="Pfam" id="PF04500"/>
    </source>
</evidence>
<keyword evidence="4" id="KW-0732">Signal</keyword>
<organism evidence="6">
    <name type="scientific">Schizaphis graminum</name>
    <name type="common">Green bug aphid</name>
    <dbReference type="NCBI Taxonomy" id="13262"/>
    <lineage>
        <taxon>Eukaryota</taxon>
        <taxon>Metazoa</taxon>
        <taxon>Ecdysozoa</taxon>
        <taxon>Arthropoda</taxon>
        <taxon>Hexapoda</taxon>
        <taxon>Insecta</taxon>
        <taxon>Pterygota</taxon>
        <taxon>Neoptera</taxon>
        <taxon>Paraneoptera</taxon>
        <taxon>Hemiptera</taxon>
        <taxon>Sternorrhyncha</taxon>
        <taxon>Aphidomorpha</taxon>
        <taxon>Aphidoidea</taxon>
        <taxon>Aphididae</taxon>
        <taxon>Aphidini</taxon>
        <taxon>Schizaphis</taxon>
    </lineage>
</organism>
<name>A0A2S2NGC1_SCHGA</name>
<reference evidence="6" key="1">
    <citation type="submission" date="2018-04" db="EMBL/GenBank/DDBJ databases">
        <title>Transcriptome of Schizaphis graminum biotype I.</title>
        <authorList>
            <person name="Scully E.D."/>
            <person name="Geib S.M."/>
            <person name="Palmer N.A."/>
            <person name="Koch K."/>
            <person name="Bradshaw J."/>
            <person name="Heng-Moss T."/>
            <person name="Sarath G."/>
        </authorList>
    </citation>
    <scope>NUCLEOTIDE SEQUENCE</scope>
</reference>
<dbReference type="AlphaFoldDB" id="A0A2S2NGC1"/>
<keyword evidence="3" id="KW-0862">Zinc</keyword>
<sequence>MLIIIIILFTVQEHATTYTIIPGVRLKSQIFVDNLNYRYYKSRSRNNKIYVVCENQKNRTAFCPATAYVNTNINDNAITVLGLHNHAPRLVDVPMVHLRRAIGITATKPGNMSTSVREIYNREIVE</sequence>
<evidence type="ECO:0000313" key="6">
    <source>
        <dbReference type="EMBL" id="MBY16158.1"/>
    </source>
</evidence>
<keyword evidence="2" id="KW-0863">Zinc-finger</keyword>
<dbReference type="Gene3D" id="2.20.25.240">
    <property type="match status" value="1"/>
</dbReference>
<accession>A0A2S2NGC1</accession>
<evidence type="ECO:0000256" key="3">
    <source>
        <dbReference type="ARBA" id="ARBA00022833"/>
    </source>
</evidence>
<evidence type="ECO:0000256" key="2">
    <source>
        <dbReference type="ARBA" id="ARBA00022771"/>
    </source>
</evidence>
<keyword evidence="1" id="KW-0479">Metal-binding</keyword>
<dbReference type="Pfam" id="PF04500">
    <property type="entry name" value="FLYWCH"/>
    <property type="match status" value="1"/>
</dbReference>
<dbReference type="InterPro" id="IPR007588">
    <property type="entry name" value="Znf_FLYWCH"/>
</dbReference>
<evidence type="ECO:0000256" key="1">
    <source>
        <dbReference type="ARBA" id="ARBA00022723"/>
    </source>
</evidence>
<gene>
    <name evidence="6" type="ORF">g.89807</name>
</gene>
<evidence type="ECO:0000256" key="4">
    <source>
        <dbReference type="SAM" id="SignalP"/>
    </source>
</evidence>
<feature type="signal peptide" evidence="4">
    <location>
        <begin position="1"/>
        <end position="17"/>
    </location>
</feature>
<feature type="domain" description="FLYWCH-type" evidence="5">
    <location>
        <begin position="36"/>
        <end position="86"/>
    </location>
</feature>
<proteinExistence type="predicted"/>